<dbReference type="InterPro" id="IPR004240">
    <property type="entry name" value="EMP70"/>
</dbReference>
<keyword evidence="4" id="KW-0812">Transmembrane</keyword>
<evidence type="ECO:0000256" key="5">
    <source>
        <dbReference type="ARBA" id="ARBA00022729"/>
    </source>
</evidence>
<accession>A0A0E0QVM7</accession>
<evidence type="ECO:0000256" key="6">
    <source>
        <dbReference type="ARBA" id="ARBA00022753"/>
    </source>
</evidence>
<comment type="subcellular location">
    <subcellularLocation>
        <location evidence="1">Endosome membrane</location>
        <topology evidence="1">Multi-pass membrane protein</topology>
    </subcellularLocation>
    <subcellularLocation>
        <location evidence="2">Golgi apparatus membrane</location>
        <topology evidence="2">Multi-pass membrane protein</topology>
    </subcellularLocation>
</comment>
<evidence type="ECO:0000256" key="8">
    <source>
        <dbReference type="ARBA" id="ARBA00023136"/>
    </source>
</evidence>
<dbReference type="Gramene" id="ORUFI10G00530.3">
    <property type="protein sequence ID" value="ORUFI10G00530.3"/>
    <property type="gene ID" value="ORUFI10G00530"/>
</dbReference>
<dbReference type="EnsemblPlants" id="ORUFI10G00530.3">
    <property type="protein sequence ID" value="ORUFI10G00530.3"/>
    <property type="gene ID" value="ORUFI10G00530"/>
</dbReference>
<dbReference type="PROSITE" id="PS51257">
    <property type="entry name" value="PROKAR_LIPOPROTEIN"/>
    <property type="match status" value="1"/>
</dbReference>
<dbReference type="PANTHER" id="PTHR10766">
    <property type="entry name" value="TRANSMEMBRANE 9 SUPERFAMILY PROTEIN"/>
    <property type="match status" value="1"/>
</dbReference>
<dbReference type="HOGENOM" id="CLU_136962_0_0_1"/>
<keyword evidence="7" id="KW-1133">Transmembrane helix</keyword>
<keyword evidence="8" id="KW-0472">Membrane</keyword>
<dbReference type="PANTHER" id="PTHR10766:SF14">
    <property type="entry name" value="TRANSMEMBRANE 9 SUPERFAMILY MEMBER 2"/>
    <property type="match status" value="1"/>
</dbReference>
<organism evidence="10 11">
    <name type="scientific">Oryza rufipogon</name>
    <name type="common">Brownbeard rice</name>
    <name type="synonym">Asian wild rice</name>
    <dbReference type="NCBI Taxonomy" id="4529"/>
    <lineage>
        <taxon>Eukaryota</taxon>
        <taxon>Viridiplantae</taxon>
        <taxon>Streptophyta</taxon>
        <taxon>Embryophyta</taxon>
        <taxon>Tracheophyta</taxon>
        <taxon>Spermatophyta</taxon>
        <taxon>Magnoliopsida</taxon>
        <taxon>Liliopsida</taxon>
        <taxon>Poales</taxon>
        <taxon>Poaceae</taxon>
        <taxon>BOP clade</taxon>
        <taxon>Oryzoideae</taxon>
        <taxon>Oryzeae</taxon>
        <taxon>Oryzinae</taxon>
        <taxon>Oryza</taxon>
    </lineage>
</organism>
<evidence type="ECO:0000256" key="9">
    <source>
        <dbReference type="RuleBase" id="RU363079"/>
    </source>
</evidence>
<evidence type="ECO:0000256" key="1">
    <source>
        <dbReference type="ARBA" id="ARBA00004337"/>
    </source>
</evidence>
<feature type="chain" id="PRO_5007354802" description="Transmembrane 9 superfamily member" evidence="9">
    <location>
        <begin position="23"/>
        <end position="154"/>
    </location>
</feature>
<evidence type="ECO:0000256" key="4">
    <source>
        <dbReference type="ARBA" id="ARBA00022692"/>
    </source>
</evidence>
<dbReference type="GO" id="GO:0010008">
    <property type="term" value="C:endosome membrane"/>
    <property type="evidence" value="ECO:0007669"/>
    <property type="project" value="UniProtKB-SubCell"/>
</dbReference>
<comment type="similarity">
    <text evidence="3 9">Belongs to the nonaspanin (TM9SF) (TC 9.A.2) family.</text>
</comment>
<evidence type="ECO:0000256" key="7">
    <source>
        <dbReference type="ARBA" id="ARBA00022989"/>
    </source>
</evidence>
<dbReference type="Pfam" id="PF02990">
    <property type="entry name" value="EMP70"/>
    <property type="match status" value="1"/>
</dbReference>
<evidence type="ECO:0000256" key="3">
    <source>
        <dbReference type="ARBA" id="ARBA00005227"/>
    </source>
</evidence>
<evidence type="ECO:0000313" key="11">
    <source>
        <dbReference type="Proteomes" id="UP000008022"/>
    </source>
</evidence>
<evidence type="ECO:0000256" key="2">
    <source>
        <dbReference type="ARBA" id="ARBA00004653"/>
    </source>
</evidence>
<dbReference type="GO" id="GO:0000139">
    <property type="term" value="C:Golgi membrane"/>
    <property type="evidence" value="ECO:0007669"/>
    <property type="project" value="UniProtKB-SubCell"/>
</dbReference>
<protein>
    <recommendedName>
        <fullName evidence="9">Transmembrane 9 superfamily member</fullName>
    </recommendedName>
</protein>
<evidence type="ECO:0000313" key="10">
    <source>
        <dbReference type="EnsemblPlants" id="ORUFI10G00530.3"/>
    </source>
</evidence>
<reference evidence="10" key="2">
    <citation type="submission" date="2015-06" db="UniProtKB">
        <authorList>
            <consortium name="EnsemblPlants"/>
        </authorList>
    </citation>
    <scope>IDENTIFICATION</scope>
</reference>
<keyword evidence="6" id="KW-0967">Endosome</keyword>
<dbReference type="Proteomes" id="UP000008022">
    <property type="component" value="Unassembled WGS sequence"/>
</dbReference>
<proteinExistence type="inferred from homology"/>
<keyword evidence="11" id="KW-1185">Reference proteome</keyword>
<dbReference type="AlphaFoldDB" id="A0A0E0QVM7"/>
<dbReference type="GO" id="GO:0072657">
    <property type="term" value="P:protein localization to membrane"/>
    <property type="evidence" value="ECO:0007669"/>
    <property type="project" value="TreeGrafter"/>
</dbReference>
<reference evidence="11" key="1">
    <citation type="submission" date="2013-06" db="EMBL/GenBank/DDBJ databases">
        <authorList>
            <person name="Zhao Q."/>
        </authorList>
    </citation>
    <scope>NUCLEOTIDE SEQUENCE</scope>
    <source>
        <strain evidence="11">cv. W1943</strain>
    </source>
</reference>
<sequence>MAAPKLLLPLLGLVMLVGCAAADSHRYRPGDAVPLYANKVGPFHNPSETYRYFDLPFCAPEKVKDKIEALGEVLNGDRLVDAPYKLDFRVDFDAKSVCSRRLSKDDVVKFRHAVFKDYYFQMYYDDLPFWGFIGTKPEKADAGDNQVEGDTDTV</sequence>
<feature type="signal peptide" evidence="9">
    <location>
        <begin position="1"/>
        <end position="22"/>
    </location>
</feature>
<name>A0A0E0QVM7_ORYRU</name>
<keyword evidence="5 9" id="KW-0732">Signal</keyword>